<sequence length="469" mass="50385">MRGALLRSGKSGDFTALGETGQPVYRAALQLREAIRRKNPEMAQHLAIPQSDELGDNIDWYSELPGDVIPWSSATPDERGHAVVELEKLQAFLNQLSTTYLDPHSDTKPSVDRTVFGKLLGHVLPFPDENYVYLVNGKPVLTFWGFRRPGADHHMDPLHCLRPQAAPLVTPAPVVPPIAEPVPAPAPLPVVARPWWRRWWWLLPLLLLLLLLLLLFGLRGCAPQLGLPVPTWPTLPSLDRPDVTLPQPDTNADLSLPNDGATVPGAGQGASLPKGELPIVPDAQRPAEPLPEQAQPQPEPEPDTAPPANADEPSAPDATEPADQTPPAPPQIPEDPQAPTTPSVPGEPLTIPADSPDGNADFLNGHYRAGAGIQDKNTGKPLRLEYQFKDGKGEVIVRKANGINCTGPVSAAMQGGSLAINSQGQAACSDGSSYEMPQVDCRQGAQSIADCTGVYEDKKFPISMRQTGE</sequence>
<keyword evidence="2" id="KW-0812">Transmembrane</keyword>
<dbReference type="InterPro" id="IPR047774">
    <property type="entry name" value="SrfA-like"/>
</dbReference>
<evidence type="ECO:0000256" key="1">
    <source>
        <dbReference type="SAM" id="MobiDB-lite"/>
    </source>
</evidence>
<dbReference type="AlphaFoldDB" id="A0A266NGI7"/>
<evidence type="ECO:0000313" key="4">
    <source>
        <dbReference type="Proteomes" id="UP000215788"/>
    </source>
</evidence>
<feature type="transmembrane region" description="Helical" evidence="2">
    <location>
        <begin position="199"/>
        <end position="218"/>
    </location>
</feature>
<reference evidence="3 4" key="1">
    <citation type="submission" date="2017-08" db="EMBL/GenBank/DDBJ databases">
        <title>Genomic and metabolic characterisation of spoilage-associated Pseudomonas species.</title>
        <authorList>
            <person name="Stanborough T."/>
            <person name="Fegan N."/>
            <person name="Powell S.M."/>
            <person name="Singh T."/>
            <person name="Tamplin M.L."/>
            <person name="Chandry P.S."/>
        </authorList>
    </citation>
    <scope>NUCLEOTIDE SEQUENCE [LARGE SCALE GENOMIC DNA]</scope>
    <source>
        <strain evidence="3 4">L1802</strain>
    </source>
</reference>
<dbReference type="RefSeq" id="WP_094991849.1">
    <property type="nucleotide sequence ID" value="NZ_NQKI01000001.1"/>
</dbReference>
<feature type="region of interest" description="Disordered" evidence="1">
    <location>
        <begin position="238"/>
        <end position="362"/>
    </location>
</feature>
<dbReference type="NCBIfam" id="NF040486">
    <property type="entry name" value="SrfA_fam"/>
    <property type="match status" value="1"/>
</dbReference>
<name>A0A266NGI7_9PSED</name>
<feature type="compositionally biased region" description="Pro residues" evidence="1">
    <location>
        <begin position="324"/>
        <end position="333"/>
    </location>
</feature>
<feature type="compositionally biased region" description="Low complexity" evidence="1">
    <location>
        <begin position="306"/>
        <end position="323"/>
    </location>
</feature>
<accession>A0A266NGI7</accession>
<feature type="compositionally biased region" description="Low complexity" evidence="1">
    <location>
        <begin position="283"/>
        <end position="296"/>
    </location>
</feature>
<dbReference type="OrthoDB" id="5448848at2"/>
<gene>
    <name evidence="3" type="ORF">CJF39_01605</name>
</gene>
<evidence type="ECO:0000313" key="3">
    <source>
        <dbReference type="EMBL" id="OZY61533.1"/>
    </source>
</evidence>
<organism evidence="3 4">
    <name type="scientific">Pseudomonas lundensis</name>
    <dbReference type="NCBI Taxonomy" id="86185"/>
    <lineage>
        <taxon>Bacteria</taxon>
        <taxon>Pseudomonadati</taxon>
        <taxon>Pseudomonadota</taxon>
        <taxon>Gammaproteobacteria</taxon>
        <taxon>Pseudomonadales</taxon>
        <taxon>Pseudomonadaceae</taxon>
        <taxon>Pseudomonas</taxon>
    </lineage>
</organism>
<dbReference type="EMBL" id="NQKI01000001">
    <property type="protein sequence ID" value="OZY61533.1"/>
    <property type="molecule type" value="Genomic_DNA"/>
</dbReference>
<keyword evidence="2" id="KW-0472">Membrane</keyword>
<evidence type="ECO:0000256" key="2">
    <source>
        <dbReference type="SAM" id="Phobius"/>
    </source>
</evidence>
<evidence type="ECO:0008006" key="5">
    <source>
        <dbReference type="Google" id="ProtNLM"/>
    </source>
</evidence>
<keyword evidence="2" id="KW-1133">Transmembrane helix</keyword>
<comment type="caution">
    <text evidence="3">The sequence shown here is derived from an EMBL/GenBank/DDBJ whole genome shotgun (WGS) entry which is preliminary data.</text>
</comment>
<protein>
    <recommendedName>
        <fullName evidence="5">Virulence factor</fullName>
    </recommendedName>
</protein>
<proteinExistence type="predicted"/>
<dbReference type="Proteomes" id="UP000215788">
    <property type="component" value="Unassembled WGS sequence"/>
</dbReference>